<keyword evidence="3" id="KW-1185">Reference proteome</keyword>
<dbReference type="Gene3D" id="2.130.10.10">
    <property type="entry name" value="YVTN repeat-like/Quinoprotein amine dehydrogenase"/>
    <property type="match status" value="1"/>
</dbReference>
<dbReference type="InterPro" id="IPR015943">
    <property type="entry name" value="WD40/YVTN_repeat-like_dom_sf"/>
</dbReference>
<dbReference type="GO" id="GO:0017057">
    <property type="term" value="F:6-phosphogluconolactonase activity"/>
    <property type="evidence" value="ECO:0007669"/>
    <property type="project" value="TreeGrafter"/>
</dbReference>
<accession>A0A7G9G2Q2</accession>
<dbReference type="AlphaFoldDB" id="A0A7G9G2Q2"/>
<dbReference type="Pfam" id="PF10282">
    <property type="entry name" value="Lactonase"/>
    <property type="match status" value="1"/>
</dbReference>
<protein>
    <submittedName>
        <fullName evidence="2">Lactonase family protein</fullName>
    </submittedName>
</protein>
<dbReference type="InterPro" id="IPR050282">
    <property type="entry name" value="Cycloisomerase_2"/>
</dbReference>
<dbReference type="EMBL" id="CP060634">
    <property type="protein sequence ID" value="QNM05084.1"/>
    <property type="molecule type" value="Genomic_DNA"/>
</dbReference>
<dbReference type="SUPFAM" id="SSF51004">
    <property type="entry name" value="C-terminal (heme d1) domain of cytochrome cd1-nitrite reductase"/>
    <property type="match status" value="1"/>
</dbReference>
<dbReference type="InterPro" id="IPR019405">
    <property type="entry name" value="Lactonase_7-beta_prop"/>
</dbReference>
<name>A0A7G9G2Q2_9FIRM</name>
<dbReference type="RefSeq" id="WP_249301893.1">
    <property type="nucleotide sequence ID" value="NZ_CP060634.1"/>
</dbReference>
<dbReference type="Proteomes" id="UP000515823">
    <property type="component" value="Chromosome"/>
</dbReference>
<organism evidence="2 3">
    <name type="scientific">Qiania dongpingensis</name>
    <dbReference type="NCBI Taxonomy" id="2763669"/>
    <lineage>
        <taxon>Bacteria</taxon>
        <taxon>Bacillati</taxon>
        <taxon>Bacillota</taxon>
        <taxon>Clostridia</taxon>
        <taxon>Lachnospirales</taxon>
        <taxon>Lachnospiraceae</taxon>
        <taxon>Qiania</taxon>
    </lineage>
</organism>
<proteinExistence type="inferred from homology"/>
<evidence type="ECO:0000313" key="2">
    <source>
        <dbReference type="EMBL" id="QNM05084.1"/>
    </source>
</evidence>
<dbReference type="GO" id="GO:0005829">
    <property type="term" value="C:cytosol"/>
    <property type="evidence" value="ECO:0007669"/>
    <property type="project" value="TreeGrafter"/>
</dbReference>
<evidence type="ECO:0000256" key="1">
    <source>
        <dbReference type="ARBA" id="ARBA00005564"/>
    </source>
</evidence>
<gene>
    <name evidence="2" type="ORF">H9Q78_11610</name>
</gene>
<dbReference type="PANTHER" id="PTHR30344:SF1">
    <property type="entry name" value="6-PHOSPHOGLUCONOLACTONASE"/>
    <property type="match status" value="1"/>
</dbReference>
<dbReference type="InterPro" id="IPR011048">
    <property type="entry name" value="Haem_d1_sf"/>
</dbReference>
<dbReference type="PANTHER" id="PTHR30344">
    <property type="entry name" value="6-PHOSPHOGLUCONOLACTONASE-RELATED"/>
    <property type="match status" value="1"/>
</dbReference>
<evidence type="ECO:0000313" key="3">
    <source>
        <dbReference type="Proteomes" id="UP000515823"/>
    </source>
</evidence>
<dbReference type="KEGG" id="qdo:H9Q78_11610"/>
<reference evidence="2 3" key="1">
    <citation type="submission" date="2020-08" db="EMBL/GenBank/DDBJ databases">
        <authorList>
            <person name="Liu C."/>
            <person name="Sun Q."/>
        </authorList>
    </citation>
    <scope>NUCLEOTIDE SEQUENCE [LARGE SCALE GENOMIC DNA]</scope>
    <source>
        <strain evidence="2 3">NSJ-38</strain>
    </source>
</reference>
<comment type="similarity">
    <text evidence="1">Belongs to the cycloisomerase 2 family.</text>
</comment>
<sequence length="351" mass="39177">MGNRYAAYVGSYTYIGNSKGVTILDVDPEKGTMSRRKEIRVNNASYVSSSRDGTRLYSIADDGIVSFRILPDGDLERMGKATIRGMRGCHISTDQANHFMFVSGYHDGKVTVLRMEEDGSVGEITDSFYDKGIGSIAERNFRPHISCSRLTPDEKFLCITNLGIDQIKVFHFNKDTGKIKMADVIRCELESAPRFLRFSSDGKFMYVISELKNYLSVYSYDGSDGLPKFELLQTISTVGKKSSNVNAAAALRFSPDESLVLCSNAGDNSIGIYDRNAESGLLTQRVVLPVSGEYPKDIGMFPGEKFIYSVNHETSTMTFFTWVPDKNYFYMHTPPLKIDQPNCCALVKLPD</sequence>